<comment type="caution">
    <text evidence="1">The sequence shown here is derived from an EMBL/GenBank/DDBJ whole genome shotgun (WGS) entry which is preliminary data.</text>
</comment>
<reference evidence="1" key="1">
    <citation type="submission" date="2019-04" db="EMBL/GenBank/DDBJ databases">
        <title>Microbes associate with the intestines of laboratory mice.</title>
        <authorList>
            <person name="Navarre W."/>
            <person name="Wong E."/>
            <person name="Huang K."/>
            <person name="Tropini C."/>
            <person name="Ng K."/>
            <person name="Yu B."/>
        </authorList>
    </citation>
    <scope>NUCLEOTIDE SEQUENCE</scope>
    <source>
        <strain evidence="1">NM04_E33</strain>
    </source>
</reference>
<keyword evidence="2" id="KW-1185">Reference proteome</keyword>
<name>A0AC61RK77_9BACT</name>
<evidence type="ECO:0000313" key="1">
    <source>
        <dbReference type="EMBL" id="TGY80360.1"/>
    </source>
</evidence>
<organism evidence="1 2">
    <name type="scientific">Lepagella muris</name>
    <dbReference type="NCBI Taxonomy" id="3032870"/>
    <lineage>
        <taxon>Bacteria</taxon>
        <taxon>Pseudomonadati</taxon>
        <taxon>Bacteroidota</taxon>
        <taxon>Bacteroidia</taxon>
        <taxon>Bacteroidales</taxon>
        <taxon>Muribaculaceae</taxon>
        <taxon>Lepagella</taxon>
    </lineage>
</organism>
<proteinExistence type="predicted"/>
<evidence type="ECO:0000313" key="2">
    <source>
        <dbReference type="Proteomes" id="UP000306319"/>
    </source>
</evidence>
<sequence length="988" mass="114711">MRNAIIDQAIQSTGDYKRFAKGYNGYLQYKNLIDIPEHISNEYYGALLEKCIDRAQVITQTNWKQIFKDIKPYKNIFLEDVSSLDNYRRGVFFSGPIFRLNVSQKGDKGDKIRSFICYKRGDRHFRLVHTDDDEKLKSKYVVVVTMDRFLSLVSGNTTAIKSQFRNVITKALGNSRKTFEEEIKAVANNTATQNQYLSYPTLEREIHTLFSRFETTSEYQFEQQMYEFMTNRKNISIKGSKGDIKLPDFSVYSQGVQFFQEEVDERDNLHRVRLSCREITTTPEKIIVNLANSSGASVVLCSATASGRSVVSNYDIKYLKQILGNKVHNLLIDEKHTFDKLVSQTYPSGHKVEIVPLEKFQYPKNDPNRYEIPEKYKKMFSKEAQEEGLIEKWFRITIRDLSRNLQPDQSAKDVSFQIYRLFQFIEAYHWFYTHDDIHSMLYFQNRTGDKDRNQINVICCMIDGSYKDYPELDIEIPSDWENKHIRISKDWEEVETSILKELGEDNEAKIMLVSAYGSFKAGANLQYSIPYGLDYIAGDNWDSSDEKLKKDWDAVYLQAPAGYMMINEDGNEQTYERSLYNAMLVLMMLYERGCLSKEDVASWMGNALSNKFYFGEKNNPGITRDKSAWVQTVVEQAIGRLCRTRNKPHTTYILYDRSMTPFFDKSVLDKSLTKEFKELVQYVLTHSYEREKSDNPDEVIRCNNANYVQGQLDRIREIALKYTPHPYNDNDSDDEEEEDISYNVMASQMMIQSYKKLIISKPVISSLDDLTEEEKRLTFRTKCYGDWIQNGSNEFIYGMDGKRICPINKGNVYPMSPSTVRLDVLMKNNVIREYFISNGYATEWKSEGLILHPNILAYDYAGEIGEEAFKALVLHYTDCTEKDLVHLKGKVYEVGDFVIKNADGTNKIAFDVKNWNPDIPHYDRPGDMPTAQKRAEKRKSLDCEIIFVNLLDMRMETMDGIREIGGLITEDGVVIQSAIERIRQLING</sequence>
<dbReference type="Proteomes" id="UP000306319">
    <property type="component" value="Unassembled WGS sequence"/>
</dbReference>
<dbReference type="EMBL" id="SRYB01000003">
    <property type="protein sequence ID" value="TGY80360.1"/>
    <property type="molecule type" value="Genomic_DNA"/>
</dbReference>
<protein>
    <submittedName>
        <fullName evidence="1">Uncharacterized protein</fullName>
    </submittedName>
</protein>
<accession>A0AC61RK77</accession>
<gene>
    <name evidence="1" type="ORF">E5331_03480</name>
</gene>